<organism evidence="12 13">
    <name type="scientific">Sutterella seckii</name>
    <dbReference type="NCBI Taxonomy" id="1944635"/>
    <lineage>
        <taxon>Bacteria</taxon>
        <taxon>Pseudomonadati</taxon>
        <taxon>Pseudomonadota</taxon>
        <taxon>Betaproteobacteria</taxon>
        <taxon>Burkholderiales</taxon>
        <taxon>Sutterellaceae</taxon>
        <taxon>Sutterella</taxon>
    </lineage>
</organism>
<dbReference type="AlphaFoldDB" id="A0A6I1EYH5"/>
<dbReference type="NCBIfam" id="TIGR00397">
    <property type="entry name" value="mauM_napG"/>
    <property type="match status" value="1"/>
</dbReference>
<keyword evidence="5" id="KW-0677">Repeat</keyword>
<dbReference type="Pfam" id="PF00037">
    <property type="entry name" value="Fer4"/>
    <property type="match status" value="1"/>
</dbReference>
<dbReference type="GO" id="GO:0046872">
    <property type="term" value="F:metal ion binding"/>
    <property type="evidence" value="ECO:0007669"/>
    <property type="project" value="UniProtKB-KW"/>
</dbReference>
<dbReference type="InterPro" id="IPR000813">
    <property type="entry name" value="7Fe_ferredoxin"/>
</dbReference>
<keyword evidence="4" id="KW-0479">Metal-binding</keyword>
<feature type="domain" description="4Fe-4S ferredoxin-type" evidence="11">
    <location>
        <begin position="86"/>
        <end position="119"/>
    </location>
</feature>
<dbReference type="PANTHER" id="PTHR42859:SF10">
    <property type="entry name" value="DIMETHYLSULFOXIDE REDUCTASE CHAIN B"/>
    <property type="match status" value="1"/>
</dbReference>
<keyword evidence="10" id="KW-1133">Transmembrane helix</keyword>
<keyword evidence="6" id="KW-0249">Electron transport</keyword>
<feature type="transmembrane region" description="Helical" evidence="10">
    <location>
        <begin position="12"/>
        <end position="33"/>
    </location>
</feature>
<dbReference type="InterPro" id="IPR006311">
    <property type="entry name" value="TAT_signal"/>
</dbReference>
<dbReference type="GO" id="GO:0051539">
    <property type="term" value="F:4 iron, 4 sulfur cluster binding"/>
    <property type="evidence" value="ECO:0007669"/>
    <property type="project" value="UniProtKB-KW"/>
</dbReference>
<accession>A0A6I1EYH5</accession>
<keyword evidence="8" id="KW-0411">Iron-sulfur</keyword>
<keyword evidence="7" id="KW-0408">Iron</keyword>
<reference evidence="12 13" key="1">
    <citation type="submission" date="2019-10" db="EMBL/GenBank/DDBJ databases">
        <title>Genome diversity of Sutterella seckii.</title>
        <authorList>
            <person name="Chaplin A.V."/>
            <person name="Sokolova S.R."/>
            <person name="Mosin K.A."/>
            <person name="Ivanova E.L."/>
            <person name="Kochetkova T.O."/>
            <person name="Goltsov A.Y."/>
            <person name="Trofimov D.Y."/>
            <person name="Efimov B.A."/>
        </authorList>
    </citation>
    <scope>NUCLEOTIDE SEQUENCE [LARGE SCALE GENOMIC DNA]</scope>
    <source>
        <strain evidence="12 13">ASD393</strain>
    </source>
</reference>
<evidence type="ECO:0000256" key="4">
    <source>
        <dbReference type="ARBA" id="ARBA00022723"/>
    </source>
</evidence>
<evidence type="ECO:0000313" key="13">
    <source>
        <dbReference type="Proteomes" id="UP000430564"/>
    </source>
</evidence>
<evidence type="ECO:0000256" key="8">
    <source>
        <dbReference type="ARBA" id="ARBA00023014"/>
    </source>
</evidence>
<feature type="domain" description="4Fe-4S ferredoxin-type" evidence="11">
    <location>
        <begin position="173"/>
        <end position="204"/>
    </location>
</feature>
<dbReference type="SUPFAM" id="SSF54862">
    <property type="entry name" value="4Fe-4S ferredoxins"/>
    <property type="match status" value="1"/>
</dbReference>
<comment type="cofactor">
    <cofactor evidence="1">
        <name>[4Fe-4S] cluster</name>
        <dbReference type="ChEBI" id="CHEBI:49883"/>
    </cofactor>
</comment>
<dbReference type="PROSITE" id="PS51379">
    <property type="entry name" value="4FE4S_FER_2"/>
    <property type="match status" value="3"/>
</dbReference>
<dbReference type="PANTHER" id="PTHR42859">
    <property type="entry name" value="OXIDOREDUCTASE"/>
    <property type="match status" value="1"/>
</dbReference>
<name>A0A6I1EYH5_9BURK</name>
<evidence type="ECO:0000256" key="3">
    <source>
        <dbReference type="ARBA" id="ARBA00022485"/>
    </source>
</evidence>
<evidence type="ECO:0000256" key="9">
    <source>
        <dbReference type="SAM" id="MobiDB-lite"/>
    </source>
</evidence>
<dbReference type="InterPro" id="IPR017900">
    <property type="entry name" value="4Fe4S_Fe_S_CS"/>
</dbReference>
<dbReference type="GO" id="GO:0009055">
    <property type="term" value="F:electron transfer activity"/>
    <property type="evidence" value="ECO:0007669"/>
    <property type="project" value="InterPro"/>
</dbReference>
<feature type="compositionally biased region" description="Basic and acidic residues" evidence="9">
    <location>
        <begin position="223"/>
        <end position="232"/>
    </location>
</feature>
<dbReference type="EMBL" id="WEHX01000004">
    <property type="protein sequence ID" value="KAB7662800.1"/>
    <property type="molecule type" value="Genomic_DNA"/>
</dbReference>
<evidence type="ECO:0000256" key="10">
    <source>
        <dbReference type="SAM" id="Phobius"/>
    </source>
</evidence>
<dbReference type="PROSITE" id="PS00198">
    <property type="entry name" value="4FE4S_FER_1"/>
    <property type="match status" value="2"/>
</dbReference>
<evidence type="ECO:0000256" key="2">
    <source>
        <dbReference type="ARBA" id="ARBA00022448"/>
    </source>
</evidence>
<gene>
    <name evidence="12" type="primary">napG</name>
    <name evidence="12" type="ORF">GBM95_01620</name>
</gene>
<keyword evidence="10" id="KW-0472">Membrane</keyword>
<dbReference type="Pfam" id="PF12838">
    <property type="entry name" value="Fer4_7"/>
    <property type="match status" value="1"/>
</dbReference>
<evidence type="ECO:0000313" key="12">
    <source>
        <dbReference type="EMBL" id="KAB7662800.1"/>
    </source>
</evidence>
<protein>
    <submittedName>
        <fullName evidence="12">Ferredoxin-type protein NapG</fullName>
    </submittedName>
</protein>
<comment type="caution">
    <text evidence="12">The sequence shown here is derived from an EMBL/GenBank/DDBJ whole genome shotgun (WGS) entry which is preliminary data.</text>
</comment>
<sequence>MTSRESLSRRALLEGVISSGCAMTAGAFLLGMIPVRESAARWQPRPPGALPAEAFSAACARCGQCVSACPYDTLKLAGMRSPAPVGTPYFTPREIPCYMCRDLPCVKACPTGALDPDLTDIRDARMGVAVVDPNSCLSWQGLRCEVCFRECPGNGRALTIEVRPRGLSRHAVFVPVIHPDACTGCGLCEKACPTDEAAIRVADPTTVLGTIGSHYRLGWLSEEDPKNMRREGPPATPSTAPSEGDAEKAPATAPGMDYLNSEDPL</sequence>
<dbReference type="PROSITE" id="PS51318">
    <property type="entry name" value="TAT"/>
    <property type="match status" value="1"/>
</dbReference>
<feature type="region of interest" description="Disordered" evidence="9">
    <location>
        <begin position="222"/>
        <end position="265"/>
    </location>
</feature>
<dbReference type="InterPro" id="IPR004494">
    <property type="entry name" value="MauM_NapG"/>
</dbReference>
<dbReference type="OrthoDB" id="9808559at2"/>
<evidence type="ECO:0000256" key="1">
    <source>
        <dbReference type="ARBA" id="ARBA00001966"/>
    </source>
</evidence>
<dbReference type="Proteomes" id="UP000430564">
    <property type="component" value="Unassembled WGS sequence"/>
</dbReference>
<dbReference type="InterPro" id="IPR050294">
    <property type="entry name" value="RnfB_subfamily"/>
</dbReference>
<keyword evidence="2" id="KW-0813">Transport</keyword>
<feature type="domain" description="4Fe-4S ferredoxin-type" evidence="11">
    <location>
        <begin position="50"/>
        <end position="79"/>
    </location>
</feature>
<evidence type="ECO:0000256" key="5">
    <source>
        <dbReference type="ARBA" id="ARBA00022737"/>
    </source>
</evidence>
<dbReference type="Gene3D" id="3.30.70.20">
    <property type="match status" value="2"/>
</dbReference>
<evidence type="ECO:0000256" key="7">
    <source>
        <dbReference type="ARBA" id="ARBA00023004"/>
    </source>
</evidence>
<keyword evidence="3" id="KW-0004">4Fe-4S</keyword>
<keyword evidence="10" id="KW-0812">Transmembrane</keyword>
<dbReference type="PRINTS" id="PR00354">
    <property type="entry name" value="7FE8SFRDOXIN"/>
</dbReference>
<evidence type="ECO:0000259" key="11">
    <source>
        <dbReference type="PROSITE" id="PS51379"/>
    </source>
</evidence>
<dbReference type="CDD" id="cd16373">
    <property type="entry name" value="DMSOR_beta_like"/>
    <property type="match status" value="1"/>
</dbReference>
<evidence type="ECO:0000256" key="6">
    <source>
        <dbReference type="ARBA" id="ARBA00022982"/>
    </source>
</evidence>
<dbReference type="InterPro" id="IPR017896">
    <property type="entry name" value="4Fe4S_Fe-S-bd"/>
</dbReference>
<proteinExistence type="predicted"/>
<dbReference type="NCBIfam" id="NF007012">
    <property type="entry name" value="PRK09476.1"/>
    <property type="match status" value="1"/>
</dbReference>